<dbReference type="InterPro" id="IPR000600">
    <property type="entry name" value="ROK"/>
</dbReference>
<protein>
    <submittedName>
        <fullName evidence="2">ROK family protein</fullName>
    </submittedName>
</protein>
<dbReference type="Proteomes" id="UP000292373">
    <property type="component" value="Unassembled WGS sequence"/>
</dbReference>
<organism evidence="2 3">
    <name type="scientific">Propioniciclava sinopodophylli</name>
    <dbReference type="NCBI Taxonomy" id="1837344"/>
    <lineage>
        <taxon>Bacteria</taxon>
        <taxon>Bacillati</taxon>
        <taxon>Actinomycetota</taxon>
        <taxon>Actinomycetes</taxon>
        <taxon>Propionibacteriales</taxon>
        <taxon>Propionibacteriaceae</taxon>
        <taxon>Propioniciclava</taxon>
    </lineage>
</organism>
<evidence type="ECO:0000256" key="1">
    <source>
        <dbReference type="ARBA" id="ARBA00006479"/>
    </source>
</evidence>
<dbReference type="InterPro" id="IPR036388">
    <property type="entry name" value="WH-like_DNA-bd_sf"/>
</dbReference>
<gene>
    <name evidence="2" type="ORF">ET989_08190</name>
</gene>
<reference evidence="2 3" key="1">
    <citation type="submission" date="2019-01" db="EMBL/GenBank/DDBJ databases">
        <title>Lactibacter flavus gen. nov., sp. nov., a novel bacterium of the family Propionibacteriaceae isolated from raw milk and dairy products.</title>
        <authorList>
            <person name="Huptas C."/>
            <person name="Wenning M."/>
            <person name="Breitenwieser F."/>
            <person name="Doll E."/>
            <person name="Von Neubeck M."/>
            <person name="Busse H.-J."/>
            <person name="Scherer S."/>
        </authorList>
    </citation>
    <scope>NUCLEOTIDE SEQUENCE [LARGE SCALE GENOMIC DNA]</scope>
    <source>
        <strain evidence="2 3">KCTC 33808</strain>
    </source>
</reference>
<dbReference type="EMBL" id="SDMQ01000007">
    <property type="protein sequence ID" value="TBT84636.1"/>
    <property type="molecule type" value="Genomic_DNA"/>
</dbReference>
<dbReference type="InterPro" id="IPR036390">
    <property type="entry name" value="WH_DNA-bd_sf"/>
</dbReference>
<comment type="similarity">
    <text evidence="1">Belongs to the ROK (NagC/XylR) family.</text>
</comment>
<dbReference type="Gene3D" id="3.30.420.40">
    <property type="match status" value="2"/>
</dbReference>
<keyword evidence="3" id="KW-1185">Reference proteome</keyword>
<dbReference type="OrthoDB" id="3464494at2"/>
<evidence type="ECO:0000313" key="3">
    <source>
        <dbReference type="Proteomes" id="UP000292373"/>
    </source>
</evidence>
<dbReference type="RefSeq" id="WP_131168060.1">
    <property type="nucleotide sequence ID" value="NZ_SDMQ01000007.1"/>
</dbReference>
<accession>A0A4Q9KDE7</accession>
<dbReference type="SUPFAM" id="SSF53067">
    <property type="entry name" value="Actin-like ATPase domain"/>
    <property type="match status" value="1"/>
</dbReference>
<comment type="caution">
    <text evidence="2">The sequence shown here is derived from an EMBL/GenBank/DDBJ whole genome shotgun (WGS) entry which is preliminary data.</text>
</comment>
<dbReference type="InterPro" id="IPR043129">
    <property type="entry name" value="ATPase_NBD"/>
</dbReference>
<sequence length="373" mass="38573">MASQRWALDPTSQRVALTVLRRGPISRTDLGRDLGLSSASVTRLTRPMVQARLLVECQPKGRRTGRPALPLDIAAESATFVGLKISHEGLHAVLTDLRGTILTSASCRGDRLSPADVTAAVCTLVDELAEGRPRPDALGASLGATVGPDGLVRGARFLGWDAPVDLAALLEAETGLPTTIDNDVNAFTVAEHWFGAGRDTDDFVVVTIGAGVGVGLVARDELVTGRQGAAGMVGPVLVLDGRKAEDVLTGVILIERISAALGRPLTMEDLPSLPDLAEDDPTLAALLDEVADAVGQLAGTVAAITAPEVVLVAGEGAPLLGGREGRVRTEVARMCPDHLPAPEVVVDVVGDDEWARGAAALAIRAHMGVGPDA</sequence>
<dbReference type="AlphaFoldDB" id="A0A4Q9KDE7"/>
<dbReference type="Pfam" id="PF00480">
    <property type="entry name" value="ROK"/>
    <property type="match status" value="1"/>
</dbReference>
<dbReference type="PANTHER" id="PTHR18964:SF149">
    <property type="entry name" value="BIFUNCTIONAL UDP-N-ACETYLGLUCOSAMINE 2-EPIMERASE_N-ACETYLMANNOSAMINE KINASE"/>
    <property type="match status" value="1"/>
</dbReference>
<evidence type="ECO:0000313" key="2">
    <source>
        <dbReference type="EMBL" id="TBT84636.1"/>
    </source>
</evidence>
<name>A0A4Q9KDE7_9ACTN</name>
<dbReference type="SUPFAM" id="SSF46785">
    <property type="entry name" value="Winged helix' DNA-binding domain"/>
    <property type="match status" value="1"/>
</dbReference>
<dbReference type="Gene3D" id="1.10.10.10">
    <property type="entry name" value="Winged helix-like DNA-binding domain superfamily/Winged helix DNA-binding domain"/>
    <property type="match status" value="1"/>
</dbReference>
<proteinExistence type="inferred from homology"/>
<dbReference type="PANTHER" id="PTHR18964">
    <property type="entry name" value="ROK (REPRESSOR, ORF, KINASE) FAMILY"/>
    <property type="match status" value="1"/>
</dbReference>